<sequence>MMKKNLKFVRGTLHNLDNPEEFVSQVKTIFENAGHLEETFQILDASDFPHKPDWNRVEELDRSNSVMLSENNIPEKSKYIEMMLKKLKISTFHELDDIFLMSESLQYIIDYYKKAEKVAEMSSTFAKAVDLAQDTVIILLHMKIEIVTITTKLCHDIEINYNRTISGEIHLQQCLRVLIELDASAERERMVQLVQEDIELYDKSKLEIQTIEKLWIEATKELNTLLEMNEYWGRHVMHFKIKHGLLALKPVSVDVPMDLSILEELAKLFEKVEGLRNLVLLEKSESKKAELESQLSQGEQFLKNYLTQSTTSDQIRNIVAFTNEFISMATKSLDISYVNREGGMMDNMKKYRQLSDQQKKLGSKFADLLAQNEKIPELIYDQRVHDETKRIEL</sequence>
<dbReference type="EMBL" id="LNIX01000026">
    <property type="protein sequence ID" value="OXA42210.1"/>
    <property type="molecule type" value="Genomic_DNA"/>
</dbReference>
<name>A0A226DAP4_FOLCA</name>
<dbReference type="Proteomes" id="UP000198287">
    <property type="component" value="Unassembled WGS sequence"/>
</dbReference>
<evidence type="ECO:0000313" key="2">
    <source>
        <dbReference type="Proteomes" id="UP000198287"/>
    </source>
</evidence>
<proteinExistence type="predicted"/>
<dbReference type="AlphaFoldDB" id="A0A226DAP4"/>
<organism evidence="1 2">
    <name type="scientific">Folsomia candida</name>
    <name type="common">Springtail</name>
    <dbReference type="NCBI Taxonomy" id="158441"/>
    <lineage>
        <taxon>Eukaryota</taxon>
        <taxon>Metazoa</taxon>
        <taxon>Ecdysozoa</taxon>
        <taxon>Arthropoda</taxon>
        <taxon>Hexapoda</taxon>
        <taxon>Collembola</taxon>
        <taxon>Entomobryomorpha</taxon>
        <taxon>Isotomoidea</taxon>
        <taxon>Isotomidae</taxon>
        <taxon>Proisotominae</taxon>
        <taxon>Folsomia</taxon>
    </lineage>
</organism>
<reference evidence="1 2" key="1">
    <citation type="submission" date="2015-12" db="EMBL/GenBank/DDBJ databases">
        <title>The genome of Folsomia candida.</title>
        <authorList>
            <person name="Faddeeva A."/>
            <person name="Derks M.F."/>
            <person name="Anvar Y."/>
            <person name="Smit S."/>
            <person name="Van Straalen N."/>
            <person name="Roelofs D."/>
        </authorList>
    </citation>
    <scope>NUCLEOTIDE SEQUENCE [LARGE SCALE GENOMIC DNA]</scope>
    <source>
        <strain evidence="1 2">VU population</strain>
        <tissue evidence="1">Whole body</tissue>
    </source>
</reference>
<protein>
    <submittedName>
        <fullName evidence="1">Uncharacterized protein</fullName>
    </submittedName>
</protein>
<accession>A0A226DAP4</accession>
<comment type="caution">
    <text evidence="1">The sequence shown here is derived from an EMBL/GenBank/DDBJ whole genome shotgun (WGS) entry which is preliminary data.</text>
</comment>
<keyword evidence="2" id="KW-1185">Reference proteome</keyword>
<evidence type="ECO:0000313" key="1">
    <source>
        <dbReference type="EMBL" id="OXA42210.1"/>
    </source>
</evidence>
<gene>
    <name evidence="1" type="ORF">Fcan01_22948</name>
</gene>